<dbReference type="AlphaFoldDB" id="A0A166PZ71"/>
<dbReference type="EMBL" id="LFIV01000147">
    <property type="protein sequence ID" value="KZL67340.1"/>
    <property type="molecule type" value="Genomic_DNA"/>
</dbReference>
<feature type="compositionally biased region" description="Low complexity" evidence="1">
    <location>
        <begin position="339"/>
        <end position="352"/>
    </location>
</feature>
<proteinExistence type="predicted"/>
<dbReference type="Proteomes" id="UP000076552">
    <property type="component" value="Unassembled WGS sequence"/>
</dbReference>
<sequence>LPSPFLHPLSLTSSSTSSHVATAATMSALRPNHREKAVPKSGAANGLIDPTKTGKYPVILSDTLLGRTQKEVFTAVRYNHKPELSSEPATARLKPETPGSKSDFDLSFPDGNNGMYGYAGTRTMDDNQYVLYFDPARKAFILDKVDSTFHMNVTRTPSNDNPESLRQQFEQLDTSITATPEVRKPAADSKDKSLAKPAAKASSGPKRPSASSNKAAAKPRKPAAAKKSETIHLALPTNDAPPAPAKPTAPAKKKETTRKAAGSDDEEDDDDDDFGLTIEYPDENKNKKPDFSPAFAPNIQVRSFSDFLRDSEADDADGESDLEERDFANFNLPSPMNGQAQQQQQQQQQQSDRYQDQDGDAEQMEVDSEPDFEDALEDDLEAELEKELEAANSGDAEESEVSEED</sequence>
<accession>A0A166PZ71</accession>
<keyword evidence="4" id="KW-1185">Reference proteome</keyword>
<protein>
    <submittedName>
        <fullName evidence="3">ELL-associated factor</fullName>
    </submittedName>
</protein>
<reference evidence="3 4" key="1">
    <citation type="submission" date="2015-06" db="EMBL/GenBank/DDBJ databases">
        <title>Survival trade-offs in plant roots during colonization by closely related pathogenic and mutualistic fungi.</title>
        <authorList>
            <person name="Hacquard S."/>
            <person name="Kracher B."/>
            <person name="Hiruma K."/>
            <person name="Weinman A."/>
            <person name="Muench P."/>
            <person name="Garrido Oter R."/>
            <person name="Ver Loren van Themaat E."/>
            <person name="Dallerey J.-F."/>
            <person name="Damm U."/>
            <person name="Henrissat B."/>
            <person name="Lespinet O."/>
            <person name="Thon M."/>
            <person name="Kemen E."/>
            <person name="McHardy A.C."/>
            <person name="Schulze-Lefert P."/>
            <person name="O'Connell R.J."/>
        </authorList>
    </citation>
    <scope>NUCLEOTIDE SEQUENCE [LARGE SCALE GENOMIC DNA]</scope>
    <source>
        <strain evidence="3 4">0861</strain>
    </source>
</reference>
<evidence type="ECO:0000313" key="3">
    <source>
        <dbReference type="EMBL" id="KZL67340.1"/>
    </source>
</evidence>
<feature type="compositionally biased region" description="Acidic residues" evidence="1">
    <location>
        <begin position="312"/>
        <end position="324"/>
    </location>
</feature>
<gene>
    <name evidence="3" type="ORF">CT0861_12466</name>
</gene>
<dbReference type="InterPro" id="IPR019194">
    <property type="entry name" value="Tscrpt_elong_fac_Eaf_N"/>
</dbReference>
<feature type="compositionally biased region" description="Basic and acidic residues" evidence="1">
    <location>
        <begin position="181"/>
        <end position="194"/>
    </location>
</feature>
<evidence type="ECO:0000259" key="2">
    <source>
        <dbReference type="Pfam" id="PF09816"/>
    </source>
</evidence>
<feature type="compositionally biased region" description="Acidic residues" evidence="1">
    <location>
        <begin position="357"/>
        <end position="382"/>
    </location>
</feature>
<feature type="region of interest" description="Disordered" evidence="1">
    <location>
        <begin position="175"/>
        <end position="405"/>
    </location>
</feature>
<feature type="non-terminal residue" evidence="3">
    <location>
        <position position="1"/>
    </location>
</feature>
<feature type="region of interest" description="Disordered" evidence="1">
    <location>
        <begin position="28"/>
        <end position="49"/>
    </location>
</feature>
<evidence type="ECO:0000313" key="4">
    <source>
        <dbReference type="Proteomes" id="UP000076552"/>
    </source>
</evidence>
<dbReference type="STRING" id="708197.A0A166PZ71"/>
<feature type="compositionally biased region" description="Low complexity" evidence="1">
    <location>
        <begin position="195"/>
        <end position="216"/>
    </location>
</feature>
<feature type="domain" description="Transcription elongation factor Eaf N-terminal" evidence="2">
    <location>
        <begin position="56"/>
        <end position="157"/>
    </location>
</feature>
<evidence type="ECO:0000256" key="1">
    <source>
        <dbReference type="SAM" id="MobiDB-lite"/>
    </source>
</evidence>
<feature type="region of interest" description="Disordered" evidence="1">
    <location>
        <begin position="83"/>
        <end position="108"/>
    </location>
</feature>
<dbReference type="Pfam" id="PF09816">
    <property type="entry name" value="EAF"/>
    <property type="match status" value="1"/>
</dbReference>
<name>A0A166PZ71_9PEZI</name>
<feature type="compositionally biased region" description="Basic and acidic residues" evidence="1">
    <location>
        <begin position="252"/>
        <end position="262"/>
    </location>
</feature>
<comment type="caution">
    <text evidence="3">The sequence shown here is derived from an EMBL/GenBank/DDBJ whole genome shotgun (WGS) entry which is preliminary data.</text>
</comment>
<organism evidence="3 4">
    <name type="scientific">Colletotrichum tofieldiae</name>
    <dbReference type="NCBI Taxonomy" id="708197"/>
    <lineage>
        <taxon>Eukaryota</taxon>
        <taxon>Fungi</taxon>
        <taxon>Dikarya</taxon>
        <taxon>Ascomycota</taxon>
        <taxon>Pezizomycotina</taxon>
        <taxon>Sordariomycetes</taxon>
        <taxon>Hypocreomycetidae</taxon>
        <taxon>Glomerellales</taxon>
        <taxon>Glomerellaceae</taxon>
        <taxon>Colletotrichum</taxon>
        <taxon>Colletotrichum spaethianum species complex</taxon>
    </lineage>
</organism>
<feature type="compositionally biased region" description="Acidic residues" evidence="1">
    <location>
        <begin position="395"/>
        <end position="405"/>
    </location>
</feature>
<feature type="compositionally biased region" description="Acidic residues" evidence="1">
    <location>
        <begin position="263"/>
        <end position="274"/>
    </location>
</feature>